<dbReference type="FunFam" id="1.20.120.1780:FF:000001">
    <property type="entry name" value="4-hydroxybenzoate octaprenyltransferase"/>
    <property type="match status" value="1"/>
</dbReference>
<dbReference type="InterPro" id="IPR044878">
    <property type="entry name" value="UbiA_sf"/>
</dbReference>
<comment type="pathway">
    <text evidence="11">Cofactor biosynthesis; ubiquinone biosynthesis.</text>
</comment>
<dbReference type="HAMAP" id="MF_01635">
    <property type="entry name" value="UbiA"/>
    <property type="match status" value="1"/>
</dbReference>
<dbReference type="PANTHER" id="PTHR11048">
    <property type="entry name" value="PRENYLTRANSFERASES"/>
    <property type="match status" value="1"/>
</dbReference>
<keyword evidence="6 11" id="KW-0808">Transferase</keyword>
<comment type="subcellular location">
    <subcellularLocation>
        <location evidence="11">Cell inner membrane</location>
        <topology evidence="11">Multi-pass membrane protein</topology>
    </subcellularLocation>
    <subcellularLocation>
        <location evidence="2">Membrane</location>
        <topology evidence="2">Multi-pass membrane protein</topology>
    </subcellularLocation>
</comment>
<keyword evidence="5 11" id="KW-0997">Cell inner membrane</keyword>
<reference evidence="13 14" key="1">
    <citation type="submission" date="2016-10" db="EMBL/GenBank/DDBJ databases">
        <authorList>
            <person name="de Groot N.N."/>
        </authorList>
    </citation>
    <scope>NUCLEOTIDE SEQUENCE [LARGE SCALE GENOMIC DNA]</scope>
    <source>
        <strain evidence="13 14">CGMCC 1.9109</strain>
    </source>
</reference>
<dbReference type="PANTHER" id="PTHR11048:SF28">
    <property type="entry name" value="4-HYDROXYBENZOATE POLYPRENYLTRANSFERASE, MITOCHONDRIAL"/>
    <property type="match status" value="1"/>
</dbReference>
<feature type="transmembrane region" description="Helical" evidence="11">
    <location>
        <begin position="178"/>
        <end position="195"/>
    </location>
</feature>
<comment type="catalytic activity">
    <reaction evidence="11">
        <text>all-trans-octaprenyl diphosphate + 4-hydroxybenzoate = 4-hydroxy-3-(all-trans-octaprenyl)benzoate + diphosphate</text>
        <dbReference type="Rhea" id="RHEA:27782"/>
        <dbReference type="ChEBI" id="CHEBI:1617"/>
        <dbReference type="ChEBI" id="CHEBI:17879"/>
        <dbReference type="ChEBI" id="CHEBI:33019"/>
        <dbReference type="ChEBI" id="CHEBI:57711"/>
        <dbReference type="EC" id="2.5.1.39"/>
    </reaction>
</comment>
<dbReference type="Gene3D" id="1.10.357.140">
    <property type="entry name" value="UbiA prenyltransferase"/>
    <property type="match status" value="1"/>
</dbReference>
<feature type="transmembrane region" description="Helical" evidence="11">
    <location>
        <begin position="150"/>
        <end position="169"/>
    </location>
</feature>
<keyword evidence="11" id="KW-0460">Magnesium</keyword>
<feature type="transmembrane region" description="Helical" evidence="11">
    <location>
        <begin position="81"/>
        <end position="104"/>
    </location>
</feature>
<dbReference type="EC" id="2.5.1.39" evidence="11 12"/>
<dbReference type="Gene3D" id="1.20.120.1780">
    <property type="entry name" value="UbiA prenyltransferase"/>
    <property type="match status" value="1"/>
</dbReference>
<dbReference type="EMBL" id="FNAK01000005">
    <property type="protein sequence ID" value="SDE22680.1"/>
    <property type="molecule type" value="Genomic_DNA"/>
</dbReference>
<evidence type="ECO:0000256" key="1">
    <source>
        <dbReference type="ARBA" id="ARBA00001946"/>
    </source>
</evidence>
<dbReference type="Proteomes" id="UP000183685">
    <property type="component" value="Unassembled WGS sequence"/>
</dbReference>
<evidence type="ECO:0000256" key="8">
    <source>
        <dbReference type="ARBA" id="ARBA00022692"/>
    </source>
</evidence>
<comment type="function">
    <text evidence="11">Catalyzes the prenylation of para-hydroxybenzoate (PHB) with an all-trans polyprenyl group. Mediates the second step in the final reaction sequence of ubiquinone-8 (UQ-8) biosynthesis, which is the condensation of the polyisoprenoid side chain with PHB, generating the first membrane-bound Q intermediate 3-octaprenyl-4-hydroxybenzoate.</text>
</comment>
<evidence type="ECO:0000256" key="4">
    <source>
        <dbReference type="ARBA" id="ARBA00022475"/>
    </source>
</evidence>
<dbReference type="GO" id="GO:0008412">
    <property type="term" value="F:4-hydroxybenzoate polyprenyltransferase activity"/>
    <property type="evidence" value="ECO:0007669"/>
    <property type="project" value="UniProtKB-UniRule"/>
</dbReference>
<dbReference type="GO" id="GO:0006744">
    <property type="term" value="P:ubiquinone biosynthetic process"/>
    <property type="evidence" value="ECO:0007669"/>
    <property type="project" value="UniProtKB-UniRule"/>
</dbReference>
<organism evidence="13 14">
    <name type="scientific">Kordiimonas lacus</name>
    <dbReference type="NCBI Taxonomy" id="637679"/>
    <lineage>
        <taxon>Bacteria</taxon>
        <taxon>Pseudomonadati</taxon>
        <taxon>Pseudomonadota</taxon>
        <taxon>Alphaproteobacteria</taxon>
        <taxon>Kordiimonadales</taxon>
        <taxon>Kordiimonadaceae</taxon>
        <taxon>Kordiimonas</taxon>
    </lineage>
</organism>
<dbReference type="InterPro" id="IPR006370">
    <property type="entry name" value="HB_polyprenyltransferase-like"/>
</dbReference>
<evidence type="ECO:0000256" key="12">
    <source>
        <dbReference type="NCBIfam" id="TIGR01474"/>
    </source>
</evidence>
<accession>A0A1G7B745</accession>
<keyword evidence="7 11" id="KW-0831">Ubiquinone biosynthesis</keyword>
<evidence type="ECO:0000256" key="3">
    <source>
        <dbReference type="ARBA" id="ARBA00005985"/>
    </source>
</evidence>
<feature type="transmembrane region" description="Helical" evidence="11">
    <location>
        <begin position="307"/>
        <end position="323"/>
    </location>
</feature>
<dbReference type="AlphaFoldDB" id="A0A1G7B745"/>
<evidence type="ECO:0000256" key="7">
    <source>
        <dbReference type="ARBA" id="ARBA00022688"/>
    </source>
</evidence>
<evidence type="ECO:0000256" key="5">
    <source>
        <dbReference type="ARBA" id="ARBA00022519"/>
    </source>
</evidence>
<evidence type="ECO:0000256" key="9">
    <source>
        <dbReference type="ARBA" id="ARBA00022989"/>
    </source>
</evidence>
<evidence type="ECO:0000256" key="10">
    <source>
        <dbReference type="ARBA" id="ARBA00023136"/>
    </source>
</evidence>
<dbReference type="FunFam" id="1.10.357.140:FF:000003">
    <property type="entry name" value="4-hydroxybenzoate polyprenyltransferase, mitochondrial"/>
    <property type="match status" value="1"/>
</dbReference>
<dbReference type="UniPathway" id="UPA00232"/>
<keyword evidence="9 11" id="KW-1133">Transmembrane helix</keyword>
<evidence type="ECO:0000256" key="2">
    <source>
        <dbReference type="ARBA" id="ARBA00004141"/>
    </source>
</evidence>
<dbReference type="GO" id="GO:0005886">
    <property type="term" value="C:plasma membrane"/>
    <property type="evidence" value="ECO:0007669"/>
    <property type="project" value="UniProtKB-SubCell"/>
</dbReference>
<feature type="transmembrane region" description="Helical" evidence="11">
    <location>
        <begin position="54"/>
        <end position="75"/>
    </location>
</feature>
<evidence type="ECO:0000256" key="6">
    <source>
        <dbReference type="ARBA" id="ARBA00022679"/>
    </source>
</evidence>
<dbReference type="InterPro" id="IPR030470">
    <property type="entry name" value="UbiA_prenylTrfase_CS"/>
</dbReference>
<evidence type="ECO:0000313" key="14">
    <source>
        <dbReference type="Proteomes" id="UP000183685"/>
    </source>
</evidence>
<feature type="transmembrane region" description="Helical" evidence="11">
    <location>
        <begin position="201"/>
        <end position="220"/>
    </location>
</feature>
<dbReference type="STRING" id="637679.GCA_001550055_03551"/>
<dbReference type="InterPro" id="IPR039653">
    <property type="entry name" value="Prenyltransferase"/>
</dbReference>
<comment type="similarity">
    <text evidence="3 11">Belongs to the UbiA prenyltransferase family.</text>
</comment>
<dbReference type="InterPro" id="IPR000537">
    <property type="entry name" value="UbiA_prenyltransferase"/>
</dbReference>
<keyword evidence="14" id="KW-1185">Reference proteome</keyword>
<evidence type="ECO:0000256" key="11">
    <source>
        <dbReference type="HAMAP-Rule" id="MF_01635"/>
    </source>
</evidence>
<keyword evidence="4 11" id="KW-1003">Cell membrane</keyword>
<proteinExistence type="inferred from homology"/>
<dbReference type="Pfam" id="PF01040">
    <property type="entry name" value="UbiA"/>
    <property type="match status" value="1"/>
</dbReference>
<keyword evidence="10 11" id="KW-0472">Membrane</keyword>
<name>A0A1G7B745_9PROT</name>
<keyword evidence="8 11" id="KW-0812">Transmembrane</keyword>
<dbReference type="NCBIfam" id="TIGR01474">
    <property type="entry name" value="ubiA_proteo"/>
    <property type="match status" value="1"/>
</dbReference>
<protein>
    <recommendedName>
        <fullName evidence="11 12">4-hydroxybenzoate octaprenyltransferase</fullName>
        <ecNumber evidence="11 12">2.5.1.39</ecNumber>
    </recommendedName>
    <alternativeName>
        <fullName evidence="11">4-HB polyprenyltransferase</fullName>
    </alternativeName>
</protein>
<dbReference type="CDD" id="cd13959">
    <property type="entry name" value="PT_UbiA_COQ2"/>
    <property type="match status" value="1"/>
</dbReference>
<evidence type="ECO:0000313" key="13">
    <source>
        <dbReference type="EMBL" id="SDE22680.1"/>
    </source>
</evidence>
<sequence>MTYRVPARTPLGMFGRTQKDVVKTADAVEGSFVYRHAPKAVRPYLKLARMDRPVGTWLLLWPCLWSTALAADGALTLHHAYLMLLFAIGALVMRGAGCTYNDIIDRDFDGAVERTKSRPIPAGEVSLKGAWAFLVLQCLIGFLVLIQLNVFAIMVGLGSLVLVAAYPFMKRITYWPQAWLGLTFNWGALVGWAAVRGSLDWPAIILYAGGLFWTLGYDTVYAHQDKEDDALIGVKSTALALGAKTRPAISLFYGLFIFALLGAGILANLGIIYYPVLAFAGLHLAAQIRRVNIDDAAVCLEVFRSNIAFGWIVFAALILGQAVQ</sequence>
<gene>
    <name evidence="11" type="primary">ubiA</name>
    <name evidence="13" type="ORF">SAMN04488071_2385</name>
</gene>
<comment type="cofactor">
    <cofactor evidence="1 11">
        <name>Mg(2+)</name>
        <dbReference type="ChEBI" id="CHEBI:18420"/>
    </cofactor>
</comment>
<dbReference type="PROSITE" id="PS00943">
    <property type="entry name" value="UBIA"/>
    <property type="match status" value="1"/>
</dbReference>
<feature type="transmembrane region" description="Helical" evidence="11">
    <location>
        <begin position="251"/>
        <end position="274"/>
    </location>
</feature>